<dbReference type="Pfam" id="PF00544">
    <property type="entry name" value="Pectate_lyase_4"/>
    <property type="match status" value="1"/>
</dbReference>
<evidence type="ECO:0000256" key="1">
    <source>
        <dbReference type="ARBA" id="ARBA00010980"/>
    </source>
</evidence>
<dbReference type="Gene3D" id="2.160.20.10">
    <property type="entry name" value="Single-stranded right-handed beta-helix, Pectin lyase-like"/>
    <property type="match status" value="1"/>
</dbReference>
<dbReference type="GO" id="GO:0000272">
    <property type="term" value="P:polysaccharide catabolic process"/>
    <property type="evidence" value="ECO:0007669"/>
    <property type="project" value="UniProtKB-KW"/>
</dbReference>
<dbReference type="InterPro" id="IPR002022">
    <property type="entry name" value="Pec_lyase"/>
</dbReference>
<dbReference type="PANTHER" id="PTHR31683:SF18">
    <property type="entry name" value="PECTATE LYASE 21-RELATED"/>
    <property type="match status" value="1"/>
</dbReference>
<keyword evidence="4" id="KW-0119">Carbohydrate metabolism</keyword>
<evidence type="ECO:0000256" key="5">
    <source>
        <dbReference type="SAM" id="MobiDB-lite"/>
    </source>
</evidence>
<dbReference type="PANTHER" id="PTHR31683">
    <property type="entry name" value="PECTATE LYASE 18-RELATED"/>
    <property type="match status" value="1"/>
</dbReference>
<dbReference type="GO" id="GO:0030570">
    <property type="term" value="F:pectate lyase activity"/>
    <property type="evidence" value="ECO:0007669"/>
    <property type="project" value="InterPro"/>
</dbReference>
<dbReference type="AlphaFoldDB" id="A0A3M9XXC3"/>
<organism evidence="8 9">
    <name type="scientific">Verticillium nonalfalfae</name>
    <dbReference type="NCBI Taxonomy" id="1051616"/>
    <lineage>
        <taxon>Eukaryota</taxon>
        <taxon>Fungi</taxon>
        <taxon>Dikarya</taxon>
        <taxon>Ascomycota</taxon>
        <taxon>Pezizomycotina</taxon>
        <taxon>Sordariomycetes</taxon>
        <taxon>Hypocreomycetidae</taxon>
        <taxon>Glomerellales</taxon>
        <taxon>Plectosphaerellaceae</taxon>
        <taxon>Verticillium</taxon>
    </lineage>
</organism>
<feature type="domain" description="Pectate lyase" evidence="7">
    <location>
        <begin position="62"/>
        <end position="276"/>
    </location>
</feature>
<keyword evidence="3 4" id="KW-0456">Lyase</keyword>
<dbReference type="InterPro" id="IPR012334">
    <property type="entry name" value="Pectin_lyas_fold"/>
</dbReference>
<evidence type="ECO:0000256" key="6">
    <source>
        <dbReference type="SAM" id="SignalP"/>
    </source>
</evidence>
<feature type="signal peptide" evidence="6">
    <location>
        <begin position="1"/>
        <end position="19"/>
    </location>
</feature>
<keyword evidence="4" id="KW-0964">Secreted</keyword>
<comment type="similarity">
    <text evidence="1 4">Belongs to the polysaccharide lyase 1 family.</text>
</comment>
<evidence type="ECO:0000256" key="2">
    <source>
        <dbReference type="ARBA" id="ARBA00022729"/>
    </source>
</evidence>
<feature type="compositionally biased region" description="Low complexity" evidence="5">
    <location>
        <begin position="348"/>
        <end position="380"/>
    </location>
</feature>
<dbReference type="SMART" id="SM00656">
    <property type="entry name" value="Amb_all"/>
    <property type="match status" value="1"/>
</dbReference>
<evidence type="ECO:0000256" key="3">
    <source>
        <dbReference type="ARBA" id="ARBA00023239"/>
    </source>
</evidence>
<dbReference type="InterPro" id="IPR045032">
    <property type="entry name" value="PEL"/>
</dbReference>
<dbReference type="GO" id="GO:0005576">
    <property type="term" value="C:extracellular region"/>
    <property type="evidence" value="ECO:0007669"/>
    <property type="project" value="UniProtKB-SubCell"/>
</dbReference>
<comment type="caution">
    <text evidence="8">The sequence shown here is derived from an EMBL/GenBank/DDBJ whole genome shotgun (WGS) entry which is preliminary data.</text>
</comment>
<evidence type="ECO:0000313" key="9">
    <source>
        <dbReference type="Proteomes" id="UP000267145"/>
    </source>
</evidence>
<dbReference type="Proteomes" id="UP000267145">
    <property type="component" value="Unassembled WGS sequence"/>
</dbReference>
<evidence type="ECO:0000313" key="8">
    <source>
        <dbReference type="EMBL" id="RNJ52276.1"/>
    </source>
</evidence>
<dbReference type="RefSeq" id="XP_028490434.1">
    <property type="nucleotide sequence ID" value="XM_028638204.1"/>
</dbReference>
<keyword evidence="2 6" id="KW-0732">Signal</keyword>
<name>A0A3M9XXC3_9PEZI</name>
<keyword evidence="4" id="KW-0624">Polysaccharide degradation</keyword>
<proteinExistence type="inferred from homology"/>
<dbReference type="GeneID" id="39607715"/>
<dbReference type="SUPFAM" id="SSF51126">
    <property type="entry name" value="Pectin lyase-like"/>
    <property type="match status" value="1"/>
</dbReference>
<comment type="subcellular location">
    <subcellularLocation>
        <location evidence="4">Secreted</location>
    </subcellularLocation>
</comment>
<protein>
    <recommendedName>
        <fullName evidence="7">Pectate lyase domain-containing protein</fullName>
    </recommendedName>
</protein>
<keyword evidence="9" id="KW-1185">Reference proteome</keyword>
<evidence type="ECO:0000256" key="4">
    <source>
        <dbReference type="RuleBase" id="RU361173"/>
    </source>
</evidence>
<gene>
    <name evidence="8" type="ORF">D7B24_004026</name>
</gene>
<feature type="chain" id="PRO_5018201751" description="Pectate lyase domain-containing protein" evidence="6">
    <location>
        <begin position="20"/>
        <end position="412"/>
    </location>
</feature>
<feature type="region of interest" description="Disordered" evidence="5">
    <location>
        <begin position="333"/>
        <end position="399"/>
    </location>
</feature>
<sequence length="412" mass="42828">MKFSGIASSVAVLAAVASATPTPASWTPKSLLATRTIEKRASVEDACDIGFCTEGTGTTGGAGGPTTTVTSLADYQAALEAEGAAIIVVDGAISGSARIRLASDKTVIGLPGSSVTGIGHYINKQSNVILRNLKISKVVAANGDAIGIQESTNVWVDHCDLSSDLDSGKDFYDGLLDITRASDFITVSNTYLHDHHKASLIGHSDNNAAQDTGKFHVSYINNHWENTGSRNPSVRFGTAVHIVNNLYENVGLTGVNARMGAQILVESTSFVNSANPIVSRDSDETGFVVVKDVIGADDNAVPEGTLTSVPYAYTALGSANVGSVAQTAGQKLTFDGSSAPAPAPAPETPVESAPATPTAPVEETPEEPATPVESAPATEPSAPVADDEEVEEVCTRRRVKKSLRLRRKALRA</sequence>
<dbReference type="STRING" id="1051616.A0A3M9XXC3"/>
<dbReference type="InterPro" id="IPR011050">
    <property type="entry name" value="Pectin_lyase_fold/virulence"/>
</dbReference>
<accession>A0A3M9XXC3</accession>
<reference evidence="8 9" key="1">
    <citation type="submission" date="2018-10" db="EMBL/GenBank/DDBJ databases">
        <title>Genome sequence of Verticillium nonalfalfae VnAa140.</title>
        <authorList>
            <person name="Stajich J.E."/>
            <person name="Kasson M.T."/>
        </authorList>
    </citation>
    <scope>NUCLEOTIDE SEQUENCE [LARGE SCALE GENOMIC DNA]</scope>
    <source>
        <strain evidence="8 9">VnAa140</strain>
    </source>
</reference>
<dbReference type="EMBL" id="RBVV01000220">
    <property type="protein sequence ID" value="RNJ52276.1"/>
    <property type="molecule type" value="Genomic_DNA"/>
</dbReference>
<evidence type="ECO:0000259" key="7">
    <source>
        <dbReference type="SMART" id="SM00656"/>
    </source>
</evidence>